<evidence type="ECO:0000256" key="1">
    <source>
        <dbReference type="SAM" id="MobiDB-lite"/>
    </source>
</evidence>
<gene>
    <name evidence="2" type="ORF">TVY486_1105880</name>
</gene>
<evidence type="ECO:0000313" key="2">
    <source>
        <dbReference type="EMBL" id="CCC53104.1"/>
    </source>
</evidence>
<accession>G0UBB6</accession>
<feature type="compositionally biased region" description="Polar residues" evidence="1">
    <location>
        <begin position="115"/>
        <end position="127"/>
    </location>
</feature>
<sequence>MGHVPHVNIGKHSFPLCSHPVVRAEVCNEKNAACAIDRHLSSMKMKYAVTITDNVKEQLQREAECCTDPRLNVMTDRVAVTYAGKSSDACHLPLPGKYFIPALGFLKGEKKEPASGQQTLPDSSQVCAPQWRRLAPKERTRSKKKPASPPASETTREEAVCESSHEPPQACSGLPPPPPPPPPATSTRKARTGRGGRAFPMYSQQNHRVSSCPRSRFSPCKFRHNRRFRLSLKDDSQQLYYSNLSLHLTDRNILTQEEMDVRGEGQKLFKVQGAYLSSLCPKGFASLHIILDGNTSIIRCLPKDGTDLSPWRDEDEAVALNGADDVSNQGVRRECSDSVPLQALSAFRNISFTDRDVTFDSVPLFADASNASKNRSAHSAALSRAKIPCGPWGLRQSTTAVIPTVSPTALKLPNVTYRSCMLQSSCDQVQCDSETCKT</sequence>
<feature type="compositionally biased region" description="Basic and acidic residues" evidence="1">
    <location>
        <begin position="154"/>
        <end position="165"/>
    </location>
</feature>
<dbReference type="VEuPathDB" id="TriTrypDB:TvY486_1105880"/>
<feature type="region of interest" description="Disordered" evidence="1">
    <location>
        <begin position="110"/>
        <end position="199"/>
    </location>
</feature>
<protein>
    <submittedName>
        <fullName evidence="2">Uncharacterized protein</fullName>
    </submittedName>
</protein>
<feature type="compositionally biased region" description="Pro residues" evidence="1">
    <location>
        <begin position="174"/>
        <end position="184"/>
    </location>
</feature>
<organism evidence="2">
    <name type="scientific">Trypanosoma vivax (strain Y486)</name>
    <dbReference type="NCBI Taxonomy" id="1055687"/>
    <lineage>
        <taxon>Eukaryota</taxon>
        <taxon>Discoba</taxon>
        <taxon>Euglenozoa</taxon>
        <taxon>Kinetoplastea</taxon>
        <taxon>Metakinetoplastina</taxon>
        <taxon>Trypanosomatida</taxon>
        <taxon>Trypanosomatidae</taxon>
        <taxon>Trypanosoma</taxon>
        <taxon>Duttonella</taxon>
    </lineage>
</organism>
<reference evidence="2" key="1">
    <citation type="journal article" date="2012" name="Proc. Natl. Acad. Sci. U.S.A.">
        <title>Antigenic diversity is generated by distinct evolutionary mechanisms in African trypanosome species.</title>
        <authorList>
            <person name="Jackson A.P."/>
            <person name="Berry A."/>
            <person name="Aslett M."/>
            <person name="Allison H.C."/>
            <person name="Burton P."/>
            <person name="Vavrova-Anderson J."/>
            <person name="Brown R."/>
            <person name="Browne H."/>
            <person name="Corton N."/>
            <person name="Hauser H."/>
            <person name="Gamble J."/>
            <person name="Gilderthorp R."/>
            <person name="Marcello L."/>
            <person name="McQuillan J."/>
            <person name="Otto T.D."/>
            <person name="Quail M.A."/>
            <person name="Sanders M.J."/>
            <person name="van Tonder A."/>
            <person name="Ginger M.L."/>
            <person name="Field M.C."/>
            <person name="Barry J.D."/>
            <person name="Hertz-Fowler C."/>
            <person name="Berriman M."/>
        </authorList>
    </citation>
    <scope>NUCLEOTIDE SEQUENCE</scope>
    <source>
        <strain evidence="2">Y486</strain>
    </source>
</reference>
<dbReference type="AlphaFoldDB" id="G0UBB6"/>
<dbReference type="EMBL" id="HE573027">
    <property type="protein sequence ID" value="CCC53104.1"/>
    <property type="molecule type" value="Genomic_DNA"/>
</dbReference>
<name>G0UBB6_TRYVY</name>
<proteinExistence type="predicted"/>